<evidence type="ECO:0000313" key="1">
    <source>
        <dbReference type="EMBL" id="OSC35351.1"/>
    </source>
</evidence>
<protein>
    <submittedName>
        <fullName evidence="1">Glutathione S-transferase</fullName>
    </submittedName>
</protein>
<comment type="caution">
    <text evidence="1">The sequence shown here is derived from an EMBL/GenBank/DDBJ whole genome shotgun (WGS) entry which is preliminary data.</text>
</comment>
<name>A0A7I7SBL9_9MYCO</name>
<dbReference type="InterPro" id="IPR009297">
    <property type="entry name" value="DUF952"/>
</dbReference>
<dbReference type="PANTHER" id="PTHR34129:SF1">
    <property type="entry name" value="DUF952 DOMAIN-CONTAINING PROTEIN"/>
    <property type="match status" value="1"/>
</dbReference>
<accession>A0A7I7SBL9</accession>
<dbReference type="SUPFAM" id="SSF56399">
    <property type="entry name" value="ADP-ribosylation"/>
    <property type="match status" value="1"/>
</dbReference>
<organism evidence="1 2">
    <name type="scientific">Mycolicibacillus koreensis</name>
    <dbReference type="NCBI Taxonomy" id="1069220"/>
    <lineage>
        <taxon>Bacteria</taxon>
        <taxon>Bacillati</taxon>
        <taxon>Actinomycetota</taxon>
        <taxon>Actinomycetes</taxon>
        <taxon>Mycobacteriales</taxon>
        <taxon>Mycobacteriaceae</taxon>
        <taxon>Mycolicibacillus</taxon>
    </lineage>
</organism>
<sequence>MRPATPHILVHLCSAEDWRAARRRGHLQPPSLGSVGFIHLSTPQQVHLPANRLFADRTDLVLVHIAAERLDAPLRWEPGVPGDPAGMLFPHLYGTVPVDAVVDVTAYRPGPDGRFTPLQP</sequence>
<dbReference type="OrthoDB" id="5638018at2"/>
<reference evidence="1 2" key="1">
    <citation type="submission" date="2017-04" db="EMBL/GenBank/DDBJ databases">
        <title>The new phylogeny of genus Mycobacterium.</title>
        <authorList>
            <person name="Tortoli E."/>
            <person name="Trovato A."/>
            <person name="Cirillo D.M."/>
        </authorList>
    </citation>
    <scope>NUCLEOTIDE SEQUENCE [LARGE SCALE GENOMIC DNA]</scope>
    <source>
        <strain evidence="1 2">KCTC 19819</strain>
    </source>
</reference>
<gene>
    <name evidence="1" type="ORF">B8W67_02845</name>
</gene>
<dbReference type="EMBL" id="NCXO01000004">
    <property type="protein sequence ID" value="OSC35351.1"/>
    <property type="molecule type" value="Genomic_DNA"/>
</dbReference>
<dbReference type="Pfam" id="PF06108">
    <property type="entry name" value="DUF952"/>
    <property type="match status" value="1"/>
</dbReference>
<dbReference type="AlphaFoldDB" id="A0A7I7SBL9"/>
<evidence type="ECO:0000313" key="2">
    <source>
        <dbReference type="Proteomes" id="UP000193577"/>
    </source>
</evidence>
<dbReference type="Gene3D" id="3.20.170.20">
    <property type="entry name" value="Protein of unknown function DUF952"/>
    <property type="match status" value="1"/>
</dbReference>
<keyword evidence="2" id="KW-1185">Reference proteome</keyword>
<dbReference type="RefSeq" id="WP_069392558.1">
    <property type="nucleotide sequence ID" value="NZ_AP022594.1"/>
</dbReference>
<dbReference type="Proteomes" id="UP000193577">
    <property type="component" value="Unassembled WGS sequence"/>
</dbReference>
<dbReference type="PANTHER" id="PTHR34129">
    <property type="entry name" value="BLR1139 PROTEIN"/>
    <property type="match status" value="1"/>
</dbReference>
<proteinExistence type="predicted"/>